<dbReference type="PANTHER" id="PTHR33495:SF2">
    <property type="entry name" value="ANTI-SIGMA FACTOR ANTAGONIST TM_1081-RELATED"/>
    <property type="match status" value="1"/>
</dbReference>
<evidence type="ECO:0000313" key="4">
    <source>
        <dbReference type="EMBL" id="GAA3714003.1"/>
    </source>
</evidence>
<dbReference type="PROSITE" id="PS50801">
    <property type="entry name" value="STAS"/>
    <property type="match status" value="1"/>
</dbReference>
<reference evidence="5" key="1">
    <citation type="journal article" date="2019" name="Int. J. Syst. Evol. Microbiol.">
        <title>The Global Catalogue of Microorganisms (GCM) 10K type strain sequencing project: providing services to taxonomists for standard genome sequencing and annotation.</title>
        <authorList>
            <consortium name="The Broad Institute Genomics Platform"/>
            <consortium name="The Broad Institute Genome Sequencing Center for Infectious Disease"/>
            <person name="Wu L."/>
            <person name="Ma J."/>
        </authorList>
    </citation>
    <scope>NUCLEOTIDE SEQUENCE [LARGE SCALE GENOMIC DNA]</scope>
    <source>
        <strain evidence="5">JCM 16904</strain>
    </source>
</reference>
<dbReference type="CDD" id="cd07043">
    <property type="entry name" value="STAS_anti-anti-sigma_factors"/>
    <property type="match status" value="1"/>
</dbReference>
<comment type="similarity">
    <text evidence="1 2">Belongs to the anti-sigma-factor antagonist family.</text>
</comment>
<dbReference type="InterPro" id="IPR058548">
    <property type="entry name" value="MlaB-like_STAS"/>
</dbReference>
<keyword evidence="5" id="KW-1185">Reference proteome</keyword>
<dbReference type="NCBIfam" id="TIGR00377">
    <property type="entry name" value="ant_ant_sig"/>
    <property type="match status" value="1"/>
</dbReference>
<gene>
    <name evidence="4" type="ORF">GCM10022224_094530</name>
</gene>
<dbReference type="InterPro" id="IPR036513">
    <property type="entry name" value="STAS_dom_sf"/>
</dbReference>
<dbReference type="SUPFAM" id="SSF52091">
    <property type="entry name" value="SpoIIaa-like"/>
    <property type="match status" value="1"/>
</dbReference>
<accession>A0ABP7E424</accession>
<dbReference type="Pfam" id="PF13466">
    <property type="entry name" value="STAS_2"/>
    <property type="match status" value="1"/>
</dbReference>
<evidence type="ECO:0000313" key="5">
    <source>
        <dbReference type="Proteomes" id="UP001500902"/>
    </source>
</evidence>
<feature type="domain" description="STAS" evidence="3">
    <location>
        <begin position="26"/>
        <end position="118"/>
    </location>
</feature>
<sequence>MGTQQDEPAHEQAEGIRLLCHACRPLRVTTRASDGKTVLGLAGELDLATAEPLNVLVDNVIANAKRRVVLDLSGLTFCDMSGLRALRLCDRTARASGVTFELTGLSDRVLWLLEVSGLMPVFAGVMPTKKRPGGRG</sequence>
<dbReference type="InterPro" id="IPR003658">
    <property type="entry name" value="Anti-sigma_ant"/>
</dbReference>
<dbReference type="Gene3D" id="3.30.750.24">
    <property type="entry name" value="STAS domain"/>
    <property type="match status" value="1"/>
</dbReference>
<name>A0ABP7E424_9ACTN</name>
<evidence type="ECO:0000256" key="2">
    <source>
        <dbReference type="RuleBase" id="RU003749"/>
    </source>
</evidence>
<comment type="caution">
    <text evidence="4">The sequence shown here is derived from an EMBL/GenBank/DDBJ whole genome shotgun (WGS) entry which is preliminary data.</text>
</comment>
<dbReference type="Proteomes" id="UP001500902">
    <property type="component" value="Unassembled WGS sequence"/>
</dbReference>
<evidence type="ECO:0000256" key="1">
    <source>
        <dbReference type="ARBA" id="ARBA00009013"/>
    </source>
</evidence>
<protein>
    <recommendedName>
        <fullName evidence="2">Anti-sigma factor antagonist</fullName>
    </recommendedName>
</protein>
<dbReference type="PANTHER" id="PTHR33495">
    <property type="entry name" value="ANTI-SIGMA FACTOR ANTAGONIST TM_1081-RELATED-RELATED"/>
    <property type="match status" value="1"/>
</dbReference>
<evidence type="ECO:0000259" key="3">
    <source>
        <dbReference type="PROSITE" id="PS50801"/>
    </source>
</evidence>
<organism evidence="4 5">
    <name type="scientific">Nonomuraea antimicrobica</name>
    <dbReference type="NCBI Taxonomy" id="561173"/>
    <lineage>
        <taxon>Bacteria</taxon>
        <taxon>Bacillati</taxon>
        <taxon>Actinomycetota</taxon>
        <taxon>Actinomycetes</taxon>
        <taxon>Streptosporangiales</taxon>
        <taxon>Streptosporangiaceae</taxon>
        <taxon>Nonomuraea</taxon>
    </lineage>
</organism>
<proteinExistence type="inferred from homology"/>
<dbReference type="InterPro" id="IPR002645">
    <property type="entry name" value="STAS_dom"/>
</dbReference>
<dbReference type="EMBL" id="BAAAZP010000224">
    <property type="protein sequence ID" value="GAA3714003.1"/>
    <property type="molecule type" value="Genomic_DNA"/>
</dbReference>